<proteinExistence type="predicted"/>
<gene>
    <name evidence="1" type="ORF">HAKA00212_LOCUS7215</name>
</gene>
<reference evidence="1" key="1">
    <citation type="submission" date="2021-01" db="EMBL/GenBank/DDBJ databases">
        <authorList>
            <person name="Corre E."/>
            <person name="Pelletier E."/>
            <person name="Niang G."/>
            <person name="Scheremetjew M."/>
            <person name="Finn R."/>
            <person name="Kale V."/>
            <person name="Holt S."/>
            <person name="Cochrane G."/>
            <person name="Meng A."/>
            <person name="Brown T."/>
            <person name="Cohen L."/>
        </authorList>
    </citation>
    <scope>NUCLEOTIDE SEQUENCE</scope>
    <source>
        <strain evidence="1">CCMP3107</strain>
    </source>
</reference>
<organism evidence="1">
    <name type="scientific">Heterosigma akashiwo</name>
    <name type="common">Chromophytic alga</name>
    <name type="synonym">Heterosigma carterae</name>
    <dbReference type="NCBI Taxonomy" id="2829"/>
    <lineage>
        <taxon>Eukaryota</taxon>
        <taxon>Sar</taxon>
        <taxon>Stramenopiles</taxon>
        <taxon>Ochrophyta</taxon>
        <taxon>Raphidophyceae</taxon>
        <taxon>Chattonellales</taxon>
        <taxon>Chattonellaceae</taxon>
        <taxon>Heterosigma</taxon>
    </lineage>
</organism>
<accession>A0A6V1PE57</accession>
<evidence type="ECO:0000313" key="1">
    <source>
        <dbReference type="EMBL" id="CAE0628533.1"/>
    </source>
</evidence>
<sequence>MMAFSFSEDDEAAYLLQQLGLTGGKDAGAGGRDSSKDYFEFPAISKNHLGRHKCTNCGEFSHNIIAIHEEKEYFCSKDCASSFYIQQGGFPESPMVSPKKENGLLRRRRPAIVLQSAQDASGSTYYEYSVI</sequence>
<dbReference type="AlphaFoldDB" id="A0A6V1PE57"/>
<name>A0A6V1PE57_HETAK</name>
<dbReference type="EMBL" id="HBIU01015444">
    <property type="protein sequence ID" value="CAE0628533.1"/>
    <property type="molecule type" value="Transcribed_RNA"/>
</dbReference>
<protein>
    <submittedName>
        <fullName evidence="1">Uncharacterized protein</fullName>
    </submittedName>
</protein>